<accession>A0A2P9HF28</accession>
<sequence length="50" mass="5278">MNTNTAENDGRPHFEPSLRFSALLNGLSNIGQGMMLLSVSKGSPTALKCA</sequence>
<reference evidence="2" key="1">
    <citation type="submission" date="2017-12" db="EMBL/GenBank/DDBJ databases">
        <authorList>
            <person name="Diaz M."/>
        </authorList>
    </citation>
    <scope>NUCLEOTIDE SEQUENCE [LARGE SCALE GENOMIC DNA]</scope>
    <source>
        <strain evidence="2">FI11154</strain>
    </source>
</reference>
<evidence type="ECO:0000313" key="2">
    <source>
        <dbReference type="Proteomes" id="UP000246073"/>
    </source>
</evidence>
<organism evidence="1 2">
    <name type="scientific">Ochrobactrum soli</name>
    <dbReference type="NCBI Taxonomy" id="2448455"/>
    <lineage>
        <taxon>Bacteria</taxon>
        <taxon>Pseudomonadati</taxon>
        <taxon>Pseudomonadota</taxon>
        <taxon>Alphaproteobacteria</taxon>
        <taxon>Hyphomicrobiales</taxon>
        <taxon>Brucellaceae</taxon>
        <taxon>Brucella/Ochrobactrum group</taxon>
        <taxon>Ochrobactrum</taxon>
    </lineage>
</organism>
<name>A0A2P9HF28_9HYPH</name>
<dbReference type="AlphaFoldDB" id="A0A2P9HF28"/>
<protein>
    <submittedName>
        <fullName evidence="1">Uncharacterized protein</fullName>
    </submittedName>
</protein>
<proteinExistence type="predicted"/>
<dbReference type="EMBL" id="OOFM01000003">
    <property type="protein sequence ID" value="SPL62708.1"/>
    <property type="molecule type" value="Genomic_DNA"/>
</dbReference>
<dbReference type="Proteomes" id="UP000246073">
    <property type="component" value="Unassembled WGS sequence"/>
</dbReference>
<evidence type="ECO:0000313" key="1">
    <source>
        <dbReference type="EMBL" id="SPL62708.1"/>
    </source>
</evidence>
<gene>
    <name evidence="1" type="ORF">OHAE_5315</name>
</gene>